<proteinExistence type="predicted"/>
<dbReference type="EMBL" id="BSUW01000001">
    <property type="protein sequence ID" value="GMA72550.1"/>
    <property type="molecule type" value="Genomic_DNA"/>
</dbReference>
<name>A0AA38CYW0_9ENTE</name>
<dbReference type="AlphaFoldDB" id="A0AA38CYW0"/>
<accession>A0AA38CYW0</accession>
<evidence type="ECO:0000313" key="2">
    <source>
        <dbReference type="Proteomes" id="UP001157039"/>
    </source>
</evidence>
<sequence>MSISHYTKEILDILDLNLTFEEDCFRKEAINGVICFVFYGQLSYRPQACFTVAKKIRLV</sequence>
<protein>
    <submittedName>
        <fullName evidence="1">Uncharacterized protein</fullName>
    </submittedName>
</protein>
<evidence type="ECO:0000313" key="1">
    <source>
        <dbReference type="EMBL" id="GMA72550.1"/>
    </source>
</evidence>
<dbReference type="Proteomes" id="UP001157039">
    <property type="component" value="Unassembled WGS sequence"/>
</dbReference>
<organism evidence="1 2">
    <name type="scientific">Tetragenococcus osmophilus</name>
    <dbReference type="NCBI Taxonomy" id="526944"/>
    <lineage>
        <taxon>Bacteria</taxon>
        <taxon>Bacillati</taxon>
        <taxon>Bacillota</taxon>
        <taxon>Bacilli</taxon>
        <taxon>Lactobacillales</taxon>
        <taxon>Enterococcaceae</taxon>
        <taxon>Tetragenococcus</taxon>
    </lineage>
</organism>
<reference evidence="1 2" key="1">
    <citation type="journal article" date="2014" name="Int. J. Syst. Evol. Microbiol.">
        <title>Complete genome sequence of Corynebacterium casei LMG S-19264T (=DSM 44701T), isolated from a smear-ripened cheese.</title>
        <authorList>
            <consortium name="US DOE Joint Genome Institute (JGI-PGF)"/>
            <person name="Walter F."/>
            <person name="Albersmeier A."/>
            <person name="Kalinowski J."/>
            <person name="Ruckert C."/>
        </authorList>
    </citation>
    <scope>NUCLEOTIDE SEQUENCE [LARGE SCALE GENOMIC DNA]</scope>
    <source>
        <strain evidence="1 2">NBRC 114545</strain>
    </source>
</reference>
<comment type="caution">
    <text evidence="1">The sequence shown here is derived from an EMBL/GenBank/DDBJ whole genome shotgun (WGS) entry which is preliminary data.</text>
</comment>
<gene>
    <name evidence="1" type="ORF">GCM10025885_15990</name>
</gene>